<dbReference type="Proteomes" id="UP000176997">
    <property type="component" value="Unassembled WGS sequence"/>
</dbReference>
<dbReference type="InterPro" id="IPR012902">
    <property type="entry name" value="N_methyl_site"/>
</dbReference>
<dbReference type="AlphaFoldDB" id="A0A1G2S3G3"/>
<dbReference type="EMBL" id="MHUS01000044">
    <property type="protein sequence ID" value="OHA79644.1"/>
    <property type="molecule type" value="Genomic_DNA"/>
</dbReference>
<name>A0A1G2S3G3_9BACT</name>
<feature type="transmembrane region" description="Helical" evidence="1">
    <location>
        <begin position="20"/>
        <end position="40"/>
    </location>
</feature>
<keyword evidence="1" id="KW-0812">Transmembrane</keyword>
<evidence type="ECO:0000313" key="3">
    <source>
        <dbReference type="Proteomes" id="UP000176997"/>
    </source>
</evidence>
<accession>A0A1G2S3G3</accession>
<reference evidence="2 3" key="1">
    <citation type="journal article" date="2016" name="Nat. Commun.">
        <title>Thousands of microbial genomes shed light on interconnected biogeochemical processes in an aquifer system.</title>
        <authorList>
            <person name="Anantharaman K."/>
            <person name="Brown C.T."/>
            <person name="Hug L.A."/>
            <person name="Sharon I."/>
            <person name="Castelle C.J."/>
            <person name="Probst A.J."/>
            <person name="Thomas B.C."/>
            <person name="Singh A."/>
            <person name="Wilkins M.J."/>
            <person name="Karaoz U."/>
            <person name="Brodie E.L."/>
            <person name="Williams K.H."/>
            <person name="Hubbard S.S."/>
            <person name="Banfield J.F."/>
        </authorList>
    </citation>
    <scope>NUCLEOTIDE SEQUENCE [LARGE SCALE GENOMIC DNA]</scope>
</reference>
<evidence type="ECO:0008006" key="4">
    <source>
        <dbReference type="Google" id="ProtNLM"/>
    </source>
</evidence>
<dbReference type="NCBIfam" id="TIGR02532">
    <property type="entry name" value="IV_pilin_GFxxxE"/>
    <property type="match status" value="1"/>
</dbReference>
<dbReference type="STRING" id="1802723.A2675_03080"/>
<comment type="caution">
    <text evidence="2">The sequence shown here is derived from an EMBL/GenBank/DDBJ whole genome shotgun (WGS) entry which is preliminary data.</text>
</comment>
<proteinExistence type="predicted"/>
<protein>
    <recommendedName>
        <fullName evidence="4">Prepilin-type N-terminal cleavage/methylation domain-containing protein</fullName>
    </recommendedName>
</protein>
<evidence type="ECO:0000313" key="2">
    <source>
        <dbReference type="EMBL" id="OHA79644.1"/>
    </source>
</evidence>
<dbReference type="Pfam" id="PF07963">
    <property type="entry name" value="N_methyl"/>
    <property type="match status" value="1"/>
</dbReference>
<keyword evidence="1" id="KW-0472">Membrane</keyword>
<gene>
    <name evidence="2" type="ORF">A2675_03080</name>
</gene>
<evidence type="ECO:0000256" key="1">
    <source>
        <dbReference type="SAM" id="Phobius"/>
    </source>
</evidence>
<organism evidence="2 3">
    <name type="scientific">Candidatus Yonathbacteria bacterium RIFCSPHIGHO2_01_FULL_51_10</name>
    <dbReference type="NCBI Taxonomy" id="1802723"/>
    <lineage>
        <taxon>Bacteria</taxon>
        <taxon>Candidatus Yonathiibacteriota</taxon>
    </lineage>
</organism>
<keyword evidence="1" id="KW-1133">Transmembrane helix</keyword>
<sequence>MTNLFSTKNFHRHSHVGLTSGFTLVETLIAISILTIAILGPMSIAQSGLQAARYAESTATAQFLAKEGVEYVKSRIYSNMSTGKAVLGSEWLKFGGASTACMNGNNSCVVDARPSAGTDIKLEPQCKQDVTSSLCPNLYQDPVTGFYGQDSSGTITPYKRWFTVDDDIDGQATIYVQVYWVTSDGRSHTFNITDSVFYWYNKP</sequence>